<accession>A0A1I8JCM3</accession>
<protein>
    <submittedName>
        <fullName evidence="2">HDNR domain-containing protein</fullName>
    </submittedName>
</protein>
<name>A0A1I8JCM3_9PLAT</name>
<dbReference type="PANTHER" id="PTHR35539">
    <property type="entry name" value="CDNA SEQUENCE BC048562"/>
    <property type="match status" value="1"/>
</dbReference>
<evidence type="ECO:0000313" key="2">
    <source>
        <dbReference type="WBParaSite" id="maker-uti_cns_0046751-snap-gene-0.5-mRNA-1"/>
    </source>
</evidence>
<organism evidence="1 2">
    <name type="scientific">Macrostomum lignano</name>
    <dbReference type="NCBI Taxonomy" id="282301"/>
    <lineage>
        <taxon>Eukaryota</taxon>
        <taxon>Metazoa</taxon>
        <taxon>Spiralia</taxon>
        <taxon>Lophotrochozoa</taxon>
        <taxon>Platyhelminthes</taxon>
        <taxon>Rhabditophora</taxon>
        <taxon>Macrostomorpha</taxon>
        <taxon>Macrostomida</taxon>
        <taxon>Macrostomidae</taxon>
        <taxon>Macrostomum</taxon>
    </lineage>
</organism>
<dbReference type="AlphaFoldDB" id="A0A1I8JCM3"/>
<sequence length="253" mass="27899">FPSGYYGHNRDSHRNDIYTEYRRLAKPQPPRVFLTRMKDDPVRHIFSKHDNRYSFITDATYLDLGVGKKRKVPESRCNRVTDDLISWAPQMRNLKEGAEPALSAYKQAFTAGRQPAQLLVSRPKTSFDEDAQVRQTTSYRYAFGPELYNPNKTVVEAIGRPAVLARPCAVKPKPPAVGVSRARTACDGRLSVADCLTWQPHGPESACAGLPRRLDGVEAPLGRSFSRFGPLVPEATPTCLPTAADASAAAAAD</sequence>
<keyword evidence="1" id="KW-1185">Reference proteome</keyword>
<dbReference type="Proteomes" id="UP000095280">
    <property type="component" value="Unplaced"/>
</dbReference>
<reference evidence="2" key="1">
    <citation type="submission" date="2016-11" db="UniProtKB">
        <authorList>
            <consortium name="WormBaseParasite"/>
        </authorList>
    </citation>
    <scope>IDENTIFICATION</scope>
</reference>
<proteinExistence type="predicted"/>
<dbReference type="Pfam" id="PF15115">
    <property type="entry name" value="HDNR"/>
    <property type="match status" value="1"/>
</dbReference>
<dbReference type="WBParaSite" id="maker-uti_cns_0046751-snap-gene-0.5-mRNA-1">
    <property type="protein sequence ID" value="maker-uti_cns_0046751-snap-gene-0.5-mRNA-1"/>
    <property type="gene ID" value="maker-uti_cns_0046751-snap-gene-0.5"/>
</dbReference>
<dbReference type="OrthoDB" id="10045229at2759"/>
<dbReference type="InterPro" id="IPR029369">
    <property type="entry name" value="HDNR"/>
</dbReference>
<dbReference type="PANTHER" id="PTHR35539:SF1">
    <property type="entry name" value="CDNA SEQUENCE BC048562"/>
    <property type="match status" value="1"/>
</dbReference>
<evidence type="ECO:0000313" key="1">
    <source>
        <dbReference type="Proteomes" id="UP000095280"/>
    </source>
</evidence>